<dbReference type="AlphaFoldDB" id="A0A7G2CJM2"/>
<dbReference type="VEuPathDB" id="TriTrypDB:ADEAN_000629600"/>
<reference evidence="2 3" key="1">
    <citation type="submission" date="2020-08" db="EMBL/GenBank/DDBJ databases">
        <authorList>
            <person name="Newling K."/>
            <person name="Davey J."/>
            <person name="Forrester S."/>
        </authorList>
    </citation>
    <scope>NUCLEOTIDE SEQUENCE [LARGE SCALE GENOMIC DNA]</scope>
    <source>
        <strain evidence="3">Crithidia deanei Carvalho (ATCC PRA-265)</strain>
    </source>
</reference>
<gene>
    <name evidence="2" type="ORF">ADEAN_000629600</name>
</gene>
<dbReference type="EMBL" id="LR877156">
    <property type="protein sequence ID" value="CAD2218803.1"/>
    <property type="molecule type" value="Genomic_DNA"/>
</dbReference>
<protein>
    <submittedName>
        <fullName evidence="2">Uncharacterized protein</fullName>
    </submittedName>
</protein>
<keyword evidence="1" id="KW-0812">Transmembrane</keyword>
<keyword evidence="3" id="KW-1185">Reference proteome</keyword>
<feature type="transmembrane region" description="Helical" evidence="1">
    <location>
        <begin position="160"/>
        <end position="182"/>
    </location>
</feature>
<feature type="transmembrane region" description="Helical" evidence="1">
    <location>
        <begin position="233"/>
        <end position="253"/>
    </location>
</feature>
<keyword evidence="1" id="KW-1133">Transmembrane helix</keyword>
<sequence length="380" mass="42187">MARRAGRAPRARRGKPCVVFWGARHVFFFFKGRGPRPFLFCVETVAFGSRLRVSVAVRWERRVCPFFPARANWPGAEEVVRPLPPPQSRLRIGGRFGGKLPNGLWRVGGVRRTPVAKAWVPARVISLSPTSKALAHRPELPLFPGRQRAGRVFAPHVSHFFLLLFLAVGCPGVVGFVLLFWRFSRRGLPFSARFLIHLFCRFGCLVALCLFKPPRKSPVPNASALSECTAVSISPLGVMALTCSGSFIAFLTWGHPRLSGQQRVSNVCSLPWHKLWYPHKRPFCVFFELFPSRHRFRDGVARSPRAYGPALLSRGCDAAASWAPVWGSWAAWPPVLVPALFLCGRLRWPSGPPVVRGGCFLRAPGGRPAPGLARNAHIAK</sequence>
<proteinExistence type="predicted"/>
<feature type="transmembrane region" description="Helical" evidence="1">
    <location>
        <begin position="194"/>
        <end position="213"/>
    </location>
</feature>
<evidence type="ECO:0000256" key="1">
    <source>
        <dbReference type="SAM" id="Phobius"/>
    </source>
</evidence>
<evidence type="ECO:0000313" key="3">
    <source>
        <dbReference type="Proteomes" id="UP000515908"/>
    </source>
</evidence>
<keyword evidence="1" id="KW-0472">Membrane</keyword>
<accession>A0A7G2CJM2</accession>
<evidence type="ECO:0000313" key="2">
    <source>
        <dbReference type="EMBL" id="CAD2218803.1"/>
    </source>
</evidence>
<name>A0A7G2CJM2_9TRYP</name>
<dbReference type="Proteomes" id="UP000515908">
    <property type="component" value="Chromosome 12"/>
</dbReference>
<organism evidence="2 3">
    <name type="scientific">Angomonas deanei</name>
    <dbReference type="NCBI Taxonomy" id="59799"/>
    <lineage>
        <taxon>Eukaryota</taxon>
        <taxon>Discoba</taxon>
        <taxon>Euglenozoa</taxon>
        <taxon>Kinetoplastea</taxon>
        <taxon>Metakinetoplastina</taxon>
        <taxon>Trypanosomatida</taxon>
        <taxon>Trypanosomatidae</taxon>
        <taxon>Strigomonadinae</taxon>
        <taxon>Angomonas</taxon>
    </lineage>
</organism>